<dbReference type="Proteomes" id="UP001210380">
    <property type="component" value="Unassembled WGS sequence"/>
</dbReference>
<sequence length="146" mass="15985">MAVAEAQTDQTEPKRLGVVNQLIRFVAIGGFCAIIDAGVYALLLSFGWPNWTSKAVSFILGTTASYLINRKFTFSGASTGNAKAKALGFAVVYTATFFVNVGTNQLLYLTLPDFDPQLRYAVCWIVAQGLGTLINFVMLKWVVFRD</sequence>
<dbReference type="InterPro" id="IPR051401">
    <property type="entry name" value="GtrA_CellWall_Glycosyl"/>
</dbReference>
<feature type="transmembrane region" description="Helical" evidence="6">
    <location>
        <begin position="117"/>
        <end position="143"/>
    </location>
</feature>
<accession>A0ABT4V3Z1</accession>
<keyword evidence="4 6" id="KW-1133">Transmembrane helix</keyword>
<dbReference type="PANTHER" id="PTHR38459">
    <property type="entry name" value="PROPHAGE BACTOPRENOL-LINKED GLUCOSE TRANSLOCASE HOMOLOG"/>
    <property type="match status" value="1"/>
</dbReference>
<evidence type="ECO:0000256" key="3">
    <source>
        <dbReference type="ARBA" id="ARBA00022692"/>
    </source>
</evidence>
<dbReference type="RefSeq" id="WP_270951584.1">
    <property type="nucleotide sequence ID" value="NZ_JAQGLA010000050.1"/>
</dbReference>
<comment type="caution">
    <text evidence="8">The sequence shown here is derived from an EMBL/GenBank/DDBJ whole genome shotgun (WGS) entry which is preliminary data.</text>
</comment>
<keyword evidence="3 6" id="KW-0812">Transmembrane</keyword>
<name>A0ABT4V3Z1_9PSEU</name>
<protein>
    <submittedName>
        <fullName evidence="8">GtrA family protein</fullName>
    </submittedName>
</protein>
<feature type="transmembrane region" description="Helical" evidence="6">
    <location>
        <begin position="22"/>
        <end position="45"/>
    </location>
</feature>
<evidence type="ECO:0000313" key="8">
    <source>
        <dbReference type="EMBL" id="MDA3628678.1"/>
    </source>
</evidence>
<evidence type="ECO:0000256" key="6">
    <source>
        <dbReference type="SAM" id="Phobius"/>
    </source>
</evidence>
<gene>
    <name evidence="8" type="ORF">OU415_24815</name>
</gene>
<feature type="transmembrane region" description="Helical" evidence="6">
    <location>
        <begin position="89"/>
        <end position="111"/>
    </location>
</feature>
<dbReference type="PANTHER" id="PTHR38459:SF6">
    <property type="entry name" value="ARABINOGALACTAN BIOSYNTHESIS RECRUITING PROTEIN RV3789"/>
    <property type="match status" value="1"/>
</dbReference>
<feature type="transmembrane region" description="Helical" evidence="6">
    <location>
        <begin position="51"/>
        <end position="68"/>
    </location>
</feature>
<dbReference type="Pfam" id="PF04138">
    <property type="entry name" value="GtrA_DPMS_TM"/>
    <property type="match status" value="1"/>
</dbReference>
<evidence type="ECO:0000256" key="5">
    <source>
        <dbReference type="ARBA" id="ARBA00023136"/>
    </source>
</evidence>
<comment type="subcellular location">
    <subcellularLocation>
        <location evidence="1">Membrane</location>
        <topology evidence="1">Multi-pass membrane protein</topology>
    </subcellularLocation>
</comment>
<keyword evidence="5 6" id="KW-0472">Membrane</keyword>
<dbReference type="EMBL" id="JAQGLA010000050">
    <property type="protein sequence ID" value="MDA3628678.1"/>
    <property type="molecule type" value="Genomic_DNA"/>
</dbReference>
<evidence type="ECO:0000256" key="4">
    <source>
        <dbReference type="ARBA" id="ARBA00022989"/>
    </source>
</evidence>
<comment type="similarity">
    <text evidence="2">Belongs to the GtrA family.</text>
</comment>
<keyword evidence="9" id="KW-1185">Reference proteome</keyword>
<evidence type="ECO:0000256" key="2">
    <source>
        <dbReference type="ARBA" id="ARBA00009399"/>
    </source>
</evidence>
<evidence type="ECO:0000259" key="7">
    <source>
        <dbReference type="Pfam" id="PF04138"/>
    </source>
</evidence>
<evidence type="ECO:0000313" key="9">
    <source>
        <dbReference type="Proteomes" id="UP001210380"/>
    </source>
</evidence>
<organism evidence="8 9">
    <name type="scientific">Saccharopolyspora oryzae</name>
    <dbReference type="NCBI Taxonomy" id="2997343"/>
    <lineage>
        <taxon>Bacteria</taxon>
        <taxon>Bacillati</taxon>
        <taxon>Actinomycetota</taxon>
        <taxon>Actinomycetes</taxon>
        <taxon>Pseudonocardiales</taxon>
        <taxon>Pseudonocardiaceae</taxon>
        <taxon>Saccharopolyspora</taxon>
    </lineage>
</organism>
<proteinExistence type="inferred from homology"/>
<feature type="domain" description="GtrA/DPMS transmembrane" evidence="7">
    <location>
        <begin position="24"/>
        <end position="144"/>
    </location>
</feature>
<reference evidence="8 9" key="1">
    <citation type="submission" date="2022-11" db="EMBL/GenBank/DDBJ databases">
        <title>Draft genome sequence of Saccharopolyspora sp. WRP15-2 isolated from rhizosphere soils of wild rice in Thailand.</title>
        <authorList>
            <person name="Duangmal K."/>
            <person name="Kammanee S."/>
            <person name="Muangham S."/>
        </authorList>
    </citation>
    <scope>NUCLEOTIDE SEQUENCE [LARGE SCALE GENOMIC DNA]</scope>
    <source>
        <strain evidence="8 9">WRP15-2</strain>
    </source>
</reference>
<evidence type="ECO:0000256" key="1">
    <source>
        <dbReference type="ARBA" id="ARBA00004141"/>
    </source>
</evidence>
<dbReference type="InterPro" id="IPR007267">
    <property type="entry name" value="GtrA_DPMS_TM"/>
</dbReference>